<dbReference type="InterPro" id="IPR002491">
    <property type="entry name" value="ABC_transptr_periplasmic_BD"/>
</dbReference>
<evidence type="ECO:0000256" key="1">
    <source>
        <dbReference type="ARBA" id="ARBA00022729"/>
    </source>
</evidence>
<proteinExistence type="predicted"/>
<dbReference type="PROSITE" id="PS50983">
    <property type="entry name" value="FE_B12_PBP"/>
    <property type="match status" value="1"/>
</dbReference>
<feature type="domain" description="Fe/B12 periplasmic-binding" evidence="2">
    <location>
        <begin position="34"/>
        <end position="281"/>
    </location>
</feature>
<keyword evidence="4" id="KW-1185">Reference proteome</keyword>
<dbReference type="InterPro" id="IPR050902">
    <property type="entry name" value="ABC_Transporter_SBP"/>
</dbReference>
<evidence type="ECO:0000313" key="4">
    <source>
        <dbReference type="Proteomes" id="UP001367030"/>
    </source>
</evidence>
<dbReference type="Proteomes" id="UP001367030">
    <property type="component" value="Unassembled WGS sequence"/>
</dbReference>
<dbReference type="NCBIfam" id="NF038402">
    <property type="entry name" value="TroA_like"/>
    <property type="match status" value="1"/>
</dbReference>
<dbReference type="InterPro" id="IPR054828">
    <property type="entry name" value="Vit_B12_bind_prot"/>
</dbReference>
<reference evidence="3 4" key="1">
    <citation type="submission" date="2024-03" db="EMBL/GenBank/DDBJ databases">
        <title>Novel species of the genus Variovorax.</title>
        <authorList>
            <person name="Liu Q."/>
            <person name="Xin Y.-H."/>
        </authorList>
    </citation>
    <scope>NUCLEOTIDE SEQUENCE [LARGE SCALE GENOMIC DNA]</scope>
    <source>
        <strain evidence="3 4">KACC 18901</strain>
    </source>
</reference>
<dbReference type="PANTHER" id="PTHR30535:SF34">
    <property type="entry name" value="MOLYBDATE-BINDING PROTEIN MOLA"/>
    <property type="match status" value="1"/>
</dbReference>
<name>A0ABU8X9G0_9BURK</name>
<comment type="caution">
    <text evidence="3">The sequence shown here is derived from an EMBL/GenBank/DDBJ whole genome shotgun (WGS) entry which is preliminary data.</text>
</comment>
<dbReference type="Pfam" id="PF01497">
    <property type="entry name" value="Peripla_BP_2"/>
    <property type="match status" value="1"/>
</dbReference>
<accession>A0ABU8X9G0</accession>
<protein>
    <submittedName>
        <fullName evidence="3">Helical backbone metal receptor</fullName>
    </submittedName>
</protein>
<evidence type="ECO:0000313" key="3">
    <source>
        <dbReference type="EMBL" id="MEJ8856455.1"/>
    </source>
</evidence>
<dbReference type="SUPFAM" id="SSF53807">
    <property type="entry name" value="Helical backbone' metal receptor"/>
    <property type="match status" value="1"/>
</dbReference>
<dbReference type="EMBL" id="JBBKZS010000007">
    <property type="protein sequence ID" value="MEJ8856455.1"/>
    <property type="molecule type" value="Genomic_DNA"/>
</dbReference>
<gene>
    <name evidence="3" type="ORF">WKW79_17885</name>
</gene>
<dbReference type="Gene3D" id="3.40.50.1980">
    <property type="entry name" value="Nitrogenase molybdenum iron protein domain"/>
    <property type="match status" value="2"/>
</dbReference>
<evidence type="ECO:0000259" key="2">
    <source>
        <dbReference type="PROSITE" id="PS50983"/>
    </source>
</evidence>
<sequence length="281" mass="30050">MVLCWLAGPAQAWGTTSLVDDRGVSVTLTQSPRRIVSMLPSLTETVCALNACERLVGIDTYSNWPPAAQALPRVGGLEDANVERIVALKPDLVLLARSARVTERLEALGLKVLTLEPRSMKDMERVLGQLGRVLDREAEAKALWQQLDGDMNDIAAALPAGARGKRVYFEAGSGPYAASASSFIGETLGRLGAVNIVPGALGPFPKLNPEFVVRADPQIIMVGDRNAVALAGRPGWERIDAVKAGRICVFTPAQGDVLARPGPRMAEGARIMADCLKDKFK</sequence>
<keyword evidence="1" id="KW-0732">Signal</keyword>
<dbReference type="PANTHER" id="PTHR30535">
    <property type="entry name" value="VITAMIN B12-BINDING PROTEIN"/>
    <property type="match status" value="1"/>
</dbReference>
<keyword evidence="3" id="KW-0675">Receptor</keyword>
<organism evidence="3 4">
    <name type="scientific">Variovorax robiniae</name>
    <dbReference type="NCBI Taxonomy" id="1836199"/>
    <lineage>
        <taxon>Bacteria</taxon>
        <taxon>Pseudomonadati</taxon>
        <taxon>Pseudomonadota</taxon>
        <taxon>Betaproteobacteria</taxon>
        <taxon>Burkholderiales</taxon>
        <taxon>Comamonadaceae</taxon>
        <taxon>Variovorax</taxon>
    </lineage>
</organism>